<feature type="binding site" evidence="4">
    <location>
        <position position="82"/>
    </location>
    <ligand>
        <name>S-adenosyl-L-methionine</name>
        <dbReference type="ChEBI" id="CHEBI:59789"/>
    </ligand>
</feature>
<proteinExistence type="inferred from homology"/>
<dbReference type="AlphaFoldDB" id="A0A9Q9D735"/>
<dbReference type="SUPFAM" id="SSF53335">
    <property type="entry name" value="S-adenosyl-L-methionine-dependent methyltransferases"/>
    <property type="match status" value="1"/>
</dbReference>
<comment type="similarity">
    <text evidence="4">Belongs to the class I-like SAM-binding methyltransferase superfamily. Cation-dependent O-methyltransferase family.</text>
</comment>
<dbReference type="Proteomes" id="UP001153199">
    <property type="component" value="Unassembled WGS sequence"/>
</dbReference>
<feature type="binding site" evidence="4">
    <location>
        <position position="145"/>
    </location>
    <ligand>
        <name>S-adenosyl-L-methionine</name>
        <dbReference type="ChEBI" id="CHEBI:59789"/>
    </ligand>
</feature>
<evidence type="ECO:0000256" key="3">
    <source>
        <dbReference type="ARBA" id="ARBA00022691"/>
    </source>
</evidence>
<dbReference type="EMBL" id="CP086395">
    <property type="protein sequence ID" value="USJ20858.1"/>
    <property type="molecule type" value="Genomic_DNA"/>
</dbReference>
<dbReference type="GO" id="GO:0016300">
    <property type="term" value="F:tRNA (uridine) methyltransferase activity"/>
    <property type="evidence" value="ECO:0007669"/>
    <property type="project" value="UniProtKB-UniRule"/>
</dbReference>
<evidence type="ECO:0000313" key="5">
    <source>
        <dbReference type="EMBL" id="MDG6144287.1"/>
    </source>
</evidence>
<comment type="function">
    <text evidence="4">Catalyzes the methylation of 5-hydroxyuridine (ho5U) to form 5-methoxyuridine (mo5U) at position 34 in tRNAs.</text>
</comment>
<keyword evidence="4" id="KW-0819">tRNA processing</keyword>
<dbReference type="Proteomes" id="UP001056730">
    <property type="component" value="Chromosome"/>
</dbReference>
<evidence type="ECO:0000256" key="1">
    <source>
        <dbReference type="ARBA" id="ARBA00022603"/>
    </source>
</evidence>
<dbReference type="EMBL" id="JAMWFV010000001">
    <property type="protein sequence ID" value="MDG6144287.1"/>
    <property type="molecule type" value="Genomic_DNA"/>
</dbReference>
<reference evidence="5" key="2">
    <citation type="submission" date="2022-06" db="EMBL/GenBank/DDBJ databases">
        <title>Lactococcus from bovine mastitis in China.</title>
        <authorList>
            <person name="Lin Y."/>
            <person name="Han B."/>
        </authorList>
    </citation>
    <scope>NUCLEOTIDE SEQUENCE</scope>
    <source>
        <strain evidence="5">Ningxia-I-26</strain>
    </source>
</reference>
<dbReference type="EC" id="2.1.1.-" evidence="4"/>
<keyword evidence="2 4" id="KW-0808">Transferase</keyword>
<dbReference type="KEGG" id="lfo:LMK00_02350"/>
<dbReference type="GO" id="GO:0008757">
    <property type="term" value="F:S-adenosylmethionine-dependent methyltransferase activity"/>
    <property type="evidence" value="ECO:0007669"/>
    <property type="project" value="TreeGrafter"/>
</dbReference>
<evidence type="ECO:0000313" key="6">
    <source>
        <dbReference type="EMBL" id="USJ20858.1"/>
    </source>
</evidence>
<feature type="binding site" evidence="4">
    <location>
        <position position="52"/>
    </location>
    <ligand>
        <name>S-adenosyl-L-methionine</name>
        <dbReference type="ChEBI" id="CHEBI:59789"/>
    </ligand>
</feature>
<evidence type="ECO:0000256" key="2">
    <source>
        <dbReference type="ARBA" id="ARBA00022679"/>
    </source>
</evidence>
<dbReference type="InterPro" id="IPR029063">
    <property type="entry name" value="SAM-dependent_MTases_sf"/>
</dbReference>
<keyword evidence="8" id="KW-1185">Reference proteome</keyword>
<evidence type="ECO:0000313" key="8">
    <source>
        <dbReference type="Proteomes" id="UP001153199"/>
    </source>
</evidence>
<comment type="subunit">
    <text evidence="4">Homodimer.</text>
</comment>
<dbReference type="PANTHER" id="PTHR10509:SF14">
    <property type="entry name" value="CAFFEOYL-COA O-METHYLTRANSFERASE 3-RELATED"/>
    <property type="match status" value="1"/>
</dbReference>
<dbReference type="GO" id="GO:0030488">
    <property type="term" value="P:tRNA methylation"/>
    <property type="evidence" value="ECO:0007669"/>
    <property type="project" value="UniProtKB-UniRule"/>
</dbReference>
<dbReference type="InterPro" id="IPR050362">
    <property type="entry name" value="Cation-dep_OMT"/>
</dbReference>
<comment type="caution">
    <text evidence="4">Lacks conserved residue(s) required for the propagation of feature annotation.</text>
</comment>
<sequence>MVLTYKRTSNPMMNRPVVKEEIVDFMRERQTQITGPLKNVETFAHENNIPIIPHETVVYFQMLLDLMKPQRILEIGTAIGFSALMMAEAAPDAEIITIDRNPEMIALAKDNLATYDVRKQITLLEGDAADLLADLQGEFDFIFMDSAKSKYVEFLPRAMELLSENGVIIMDDIFQGGEILIPIMEIKRTQRALERGLRRLFDEVLDNPKYRASMVPLGDGILMIKKV</sequence>
<gene>
    <name evidence="4" type="primary">trmR</name>
    <name evidence="6" type="ORF">LMK00_02350</name>
    <name evidence="5" type="ORF">NF717_01250</name>
</gene>
<dbReference type="RefSeq" id="WP_096368583.1">
    <property type="nucleotide sequence ID" value="NZ_AP017373.1"/>
</dbReference>
<evidence type="ECO:0000313" key="7">
    <source>
        <dbReference type="Proteomes" id="UP001056730"/>
    </source>
</evidence>
<name>A0A9Q9D735_9LACT</name>
<keyword evidence="3 4" id="KW-0949">S-adenosyl-L-methionine</keyword>
<dbReference type="Gene3D" id="3.40.50.150">
    <property type="entry name" value="Vaccinia Virus protein VP39"/>
    <property type="match status" value="1"/>
</dbReference>
<dbReference type="HAMAP" id="MF_02217">
    <property type="entry name" value="TrmR_methyltr"/>
    <property type="match status" value="1"/>
</dbReference>
<reference evidence="6" key="1">
    <citation type="journal article" date="2022" name="Front. Microbiol.">
        <title>Feed Insects as a Reservoir of Granadaene-Producing Lactococci.</title>
        <authorList>
            <person name="Neuzil-Bunesova V."/>
            <person name="Ramirez Garcia A."/>
            <person name="Modrackova N."/>
            <person name="Makovska M."/>
            <person name="Sabolova M."/>
            <person name="Sproer C."/>
            <person name="Bunk B."/>
            <person name="Blom J."/>
            <person name="Schwab C."/>
        </authorList>
    </citation>
    <scope>NUCLEOTIDE SEQUENCE</scope>
    <source>
        <strain evidence="6">I4/6O</strain>
    </source>
</reference>
<accession>A0A9Q9D735</accession>
<comment type="catalytic activity">
    <reaction evidence="4">
        <text>5-hydroxyuridine(34) in tRNA + S-adenosyl-L-methionine = 5-methoxyuridine(34) in tRNA + S-adenosyl-L-homocysteine + H(+)</text>
        <dbReference type="Rhea" id="RHEA:60524"/>
        <dbReference type="Rhea" id="RHEA-COMP:13381"/>
        <dbReference type="Rhea" id="RHEA-COMP:15591"/>
        <dbReference type="ChEBI" id="CHEBI:15378"/>
        <dbReference type="ChEBI" id="CHEBI:57856"/>
        <dbReference type="ChEBI" id="CHEBI:59789"/>
        <dbReference type="ChEBI" id="CHEBI:136877"/>
        <dbReference type="ChEBI" id="CHEBI:143860"/>
    </reaction>
</comment>
<evidence type="ECO:0000256" key="4">
    <source>
        <dbReference type="HAMAP-Rule" id="MF_02217"/>
    </source>
</evidence>
<keyword evidence="1 4" id="KW-0489">Methyltransferase</keyword>
<dbReference type="GO" id="GO:0008171">
    <property type="term" value="F:O-methyltransferase activity"/>
    <property type="evidence" value="ECO:0007669"/>
    <property type="project" value="InterPro"/>
</dbReference>
<dbReference type="Pfam" id="PF01596">
    <property type="entry name" value="Methyltransf_3"/>
    <property type="match status" value="1"/>
</dbReference>
<feature type="binding site" evidence="4">
    <location>
        <position position="99"/>
    </location>
    <ligand>
        <name>S-adenosyl-L-methionine</name>
        <dbReference type="ChEBI" id="CHEBI:59789"/>
    </ligand>
</feature>
<feature type="binding site" evidence="4">
    <location>
        <begin position="127"/>
        <end position="128"/>
    </location>
    <ligand>
        <name>S-adenosyl-L-methionine</name>
        <dbReference type="ChEBI" id="CHEBI:59789"/>
    </ligand>
</feature>
<dbReference type="InterPro" id="IPR002935">
    <property type="entry name" value="SAM_O-MeTrfase"/>
</dbReference>
<dbReference type="CDD" id="cd02440">
    <property type="entry name" value="AdoMet_MTases"/>
    <property type="match status" value="1"/>
</dbReference>
<protein>
    <recommendedName>
        <fullName evidence="4">tRNA 5-hydroxyuridine methyltransferase</fullName>
        <ecNumber evidence="4">2.1.1.-</ecNumber>
    </recommendedName>
    <alternativeName>
        <fullName evidence="4">ho5U methyltransferase</fullName>
    </alternativeName>
</protein>
<organism evidence="6 7">
    <name type="scientific">Lactococcus formosensis</name>
    <dbReference type="NCBI Taxonomy" id="1281486"/>
    <lineage>
        <taxon>Bacteria</taxon>
        <taxon>Bacillati</taxon>
        <taxon>Bacillota</taxon>
        <taxon>Bacilli</taxon>
        <taxon>Lactobacillales</taxon>
        <taxon>Streptococcaceae</taxon>
        <taxon>Lactococcus</taxon>
    </lineage>
</organism>
<dbReference type="InterPro" id="IPR043675">
    <property type="entry name" value="TrmR_methyltr"/>
</dbReference>
<dbReference type="PROSITE" id="PS51682">
    <property type="entry name" value="SAM_OMT_I"/>
    <property type="match status" value="1"/>
</dbReference>
<dbReference type="PANTHER" id="PTHR10509">
    <property type="entry name" value="O-METHYLTRANSFERASE-RELATED"/>
    <property type="match status" value="1"/>
</dbReference>